<feature type="transmembrane region" description="Helical" evidence="1">
    <location>
        <begin position="195"/>
        <end position="216"/>
    </location>
</feature>
<comment type="caution">
    <text evidence="2">The sequence shown here is derived from an EMBL/GenBank/DDBJ whole genome shotgun (WGS) entry which is preliminary data.</text>
</comment>
<keyword evidence="1" id="KW-0472">Membrane</keyword>
<keyword evidence="3" id="KW-1185">Reference proteome</keyword>
<evidence type="ECO:0000256" key="1">
    <source>
        <dbReference type="SAM" id="Phobius"/>
    </source>
</evidence>
<proteinExistence type="predicted"/>
<protein>
    <submittedName>
        <fullName evidence="2">Uncharacterized protein</fullName>
    </submittedName>
</protein>
<dbReference type="Proteomes" id="UP000602198">
    <property type="component" value="Unassembled WGS sequence"/>
</dbReference>
<keyword evidence="1" id="KW-0812">Transmembrane</keyword>
<evidence type="ECO:0000313" key="3">
    <source>
        <dbReference type="Proteomes" id="UP000602198"/>
    </source>
</evidence>
<accession>A0ABS1M4I2</accession>
<keyword evidence="1" id="KW-1133">Transmembrane helix</keyword>
<organism evidence="2 3">
    <name type="scientific">Nocardia acididurans</name>
    <dbReference type="NCBI Taxonomy" id="2802282"/>
    <lineage>
        <taxon>Bacteria</taxon>
        <taxon>Bacillati</taxon>
        <taxon>Actinomycetota</taxon>
        <taxon>Actinomycetes</taxon>
        <taxon>Mycobacteriales</taxon>
        <taxon>Nocardiaceae</taxon>
        <taxon>Nocardia</taxon>
    </lineage>
</organism>
<gene>
    <name evidence="2" type="ORF">JK358_06535</name>
</gene>
<reference evidence="2 3" key="1">
    <citation type="submission" date="2021-01" db="EMBL/GenBank/DDBJ databases">
        <title>WGS of actinomycetes isolated from Thailand.</title>
        <authorList>
            <person name="Thawai C."/>
        </authorList>
    </citation>
    <scope>NUCLEOTIDE SEQUENCE [LARGE SCALE GENOMIC DNA]</scope>
    <source>
        <strain evidence="2 3">LPG 2</strain>
    </source>
</reference>
<dbReference type="RefSeq" id="WP_201944824.1">
    <property type="nucleotide sequence ID" value="NZ_JAERRJ010000002.1"/>
</dbReference>
<sequence length="218" mass="24198">MANDTERCPNCGNPLVAEPLQTQPVLLPAVPIETVAANARQEKPRRATPRRGSITGTIVGTPESVMMTVPQPLWFFVPMLILMVEQPLMPRAVLPTLGAVLVAAGGQHRLARSRRPAVARFFRRMSPVDRRWGTLVRLVDDGGRRWESRFLPVRAMELGNRDPVFVSGWTTRRGDLTIWKLANIRTGSHRMNRRLAVWPVVAATSAVAMFVVLGALPL</sequence>
<evidence type="ECO:0000313" key="2">
    <source>
        <dbReference type="EMBL" id="MBL1074048.1"/>
    </source>
</evidence>
<dbReference type="EMBL" id="JAERRJ010000002">
    <property type="protein sequence ID" value="MBL1074048.1"/>
    <property type="molecule type" value="Genomic_DNA"/>
</dbReference>
<name>A0ABS1M4I2_9NOCA</name>